<proteinExistence type="predicted"/>
<comment type="caution">
    <text evidence="1">The sequence shown here is derived from an EMBL/GenBank/DDBJ whole genome shotgun (WGS) entry which is preliminary data.</text>
</comment>
<organism evidence="1 2">
    <name type="scientific">Ktedonospora formicarum</name>
    <dbReference type="NCBI Taxonomy" id="2778364"/>
    <lineage>
        <taxon>Bacteria</taxon>
        <taxon>Bacillati</taxon>
        <taxon>Chloroflexota</taxon>
        <taxon>Ktedonobacteria</taxon>
        <taxon>Ktedonobacterales</taxon>
        <taxon>Ktedonobacteraceae</taxon>
        <taxon>Ktedonospora</taxon>
    </lineage>
</organism>
<dbReference type="AlphaFoldDB" id="A0A8J3I7Q2"/>
<dbReference type="EMBL" id="BNJF01000004">
    <property type="protein sequence ID" value="GHO48653.1"/>
    <property type="molecule type" value="Genomic_DNA"/>
</dbReference>
<dbReference type="RefSeq" id="WP_220197834.1">
    <property type="nucleotide sequence ID" value="NZ_BNJF01000004.1"/>
</dbReference>
<gene>
    <name evidence="1" type="ORF">KSX_68160</name>
</gene>
<reference evidence="1" key="1">
    <citation type="submission" date="2020-10" db="EMBL/GenBank/DDBJ databases">
        <title>Taxonomic study of unclassified bacteria belonging to the class Ktedonobacteria.</title>
        <authorList>
            <person name="Yabe S."/>
            <person name="Wang C.M."/>
            <person name="Zheng Y."/>
            <person name="Sakai Y."/>
            <person name="Cavaletti L."/>
            <person name="Monciardini P."/>
            <person name="Donadio S."/>
        </authorList>
    </citation>
    <scope>NUCLEOTIDE SEQUENCE</scope>
    <source>
        <strain evidence="1">SOSP1-1</strain>
    </source>
</reference>
<evidence type="ECO:0000313" key="1">
    <source>
        <dbReference type="EMBL" id="GHO48653.1"/>
    </source>
</evidence>
<protein>
    <submittedName>
        <fullName evidence="1">Uncharacterized protein</fullName>
    </submittedName>
</protein>
<dbReference type="SUPFAM" id="SSF46689">
    <property type="entry name" value="Homeodomain-like"/>
    <property type="match status" value="1"/>
</dbReference>
<keyword evidence="2" id="KW-1185">Reference proteome</keyword>
<dbReference type="InterPro" id="IPR009057">
    <property type="entry name" value="Homeodomain-like_sf"/>
</dbReference>
<accession>A0A8J3I7Q2</accession>
<name>A0A8J3I7Q2_9CHLR</name>
<evidence type="ECO:0000313" key="2">
    <source>
        <dbReference type="Proteomes" id="UP000612362"/>
    </source>
</evidence>
<sequence>MPKRRYERREPTHDWQQIKPLLKDTAQINYEVIRPVILWGQTPKERGAETGVSPRTIYYRANLFDQAGMASLLPAEPPPPVPKVDKRSLPPDVRQEIIDLYAQYPAFHPHEIATICFVKFNRKLAPATIKLILASGPKPTTTERRYPRYAEIEDGETRRRTVIRLHVDG</sequence>
<dbReference type="Proteomes" id="UP000612362">
    <property type="component" value="Unassembled WGS sequence"/>
</dbReference>